<dbReference type="InterPro" id="IPR000971">
    <property type="entry name" value="Globin"/>
</dbReference>
<proteinExistence type="inferred from homology"/>
<dbReference type="SUPFAM" id="SSF46458">
    <property type="entry name" value="Globin-like"/>
    <property type="match status" value="2"/>
</dbReference>
<keyword evidence="3 6" id="KW-0561">Oxygen transport</keyword>
<dbReference type="PANTHER" id="PTHR46458:SF1">
    <property type="entry name" value="GEO09476P1"/>
    <property type="match status" value="1"/>
</dbReference>
<feature type="domain" description="Globin" evidence="7">
    <location>
        <begin position="149"/>
        <end position="306"/>
    </location>
</feature>
<comment type="caution">
    <text evidence="8">The sequence shown here is derived from an EMBL/GenBank/DDBJ whole genome shotgun (WGS) entry which is preliminary data.</text>
</comment>
<organism evidence="8 9">
    <name type="scientific">Seminavis robusta</name>
    <dbReference type="NCBI Taxonomy" id="568900"/>
    <lineage>
        <taxon>Eukaryota</taxon>
        <taxon>Sar</taxon>
        <taxon>Stramenopiles</taxon>
        <taxon>Ochrophyta</taxon>
        <taxon>Bacillariophyta</taxon>
        <taxon>Bacillariophyceae</taxon>
        <taxon>Bacillariophycidae</taxon>
        <taxon>Naviculales</taxon>
        <taxon>Naviculaceae</taxon>
        <taxon>Seminavis</taxon>
    </lineage>
</organism>
<dbReference type="Pfam" id="PF00042">
    <property type="entry name" value="Globin"/>
    <property type="match status" value="2"/>
</dbReference>
<evidence type="ECO:0000256" key="4">
    <source>
        <dbReference type="ARBA" id="ARBA00022723"/>
    </source>
</evidence>
<dbReference type="InterPro" id="IPR009050">
    <property type="entry name" value="Globin-like_sf"/>
</dbReference>
<sequence length="313" mass="36254">MDDSELEYETIFSVIDSWEQLRRVKDYQNVAGSCLFVKLFEKCPPAKVLFGFPIDMDPQSEEVGKSKRFQTHSRYMIQMLDRALGLLGPDEELLLEILERLGKTHARIGVHPQYFPFMEEALLETLQECLGSNSFTPELEHNWKLVYAVLSGNIIKAMNGEQLVLESWAKLSKMENYEEEAGKLLFQEMFRQCPESKTLFGFPIDMDIDSDAILRSRRFKTHSKYFIEMLDRALKMVKAQEMDQHMKQLGELHAEFGVKPEFFPIMGDALFMTLKTLLEEDWNDDLKGAWGDFYGRLSSQMIAAIKASKNTKQ</sequence>
<dbReference type="Gene3D" id="1.10.490.10">
    <property type="entry name" value="Globins"/>
    <property type="match status" value="2"/>
</dbReference>
<dbReference type="CDD" id="cd01040">
    <property type="entry name" value="Mb-like"/>
    <property type="match status" value="2"/>
</dbReference>
<name>A0A9N8HPK5_9STRA</name>
<accession>A0A9N8HPK5</accession>
<dbReference type="PANTHER" id="PTHR46458">
    <property type="entry name" value="BLR2807 PROTEIN"/>
    <property type="match status" value="1"/>
</dbReference>
<dbReference type="GO" id="GO:0019825">
    <property type="term" value="F:oxygen binding"/>
    <property type="evidence" value="ECO:0007669"/>
    <property type="project" value="InterPro"/>
</dbReference>
<dbReference type="AlphaFoldDB" id="A0A9N8HPK5"/>
<evidence type="ECO:0000256" key="2">
    <source>
        <dbReference type="ARBA" id="ARBA00022617"/>
    </source>
</evidence>
<evidence type="ECO:0000259" key="7">
    <source>
        <dbReference type="PROSITE" id="PS01033"/>
    </source>
</evidence>
<dbReference type="GO" id="GO:0005344">
    <property type="term" value="F:oxygen carrier activity"/>
    <property type="evidence" value="ECO:0007669"/>
    <property type="project" value="UniProtKB-KW"/>
</dbReference>
<evidence type="ECO:0000313" key="9">
    <source>
        <dbReference type="Proteomes" id="UP001153069"/>
    </source>
</evidence>
<keyword evidence="4" id="KW-0479">Metal-binding</keyword>
<feature type="domain" description="Globin" evidence="7">
    <location>
        <begin position="5"/>
        <end position="148"/>
    </location>
</feature>
<dbReference type="PROSITE" id="PS01033">
    <property type="entry name" value="GLOBIN"/>
    <property type="match status" value="2"/>
</dbReference>
<dbReference type="InterPro" id="IPR012292">
    <property type="entry name" value="Globin/Proto"/>
</dbReference>
<comment type="similarity">
    <text evidence="6">Belongs to the globin family.</text>
</comment>
<evidence type="ECO:0000256" key="5">
    <source>
        <dbReference type="ARBA" id="ARBA00023004"/>
    </source>
</evidence>
<dbReference type="Proteomes" id="UP001153069">
    <property type="component" value="Unassembled WGS sequence"/>
</dbReference>
<reference evidence="8" key="1">
    <citation type="submission" date="2020-06" db="EMBL/GenBank/DDBJ databases">
        <authorList>
            <consortium name="Plant Systems Biology data submission"/>
        </authorList>
    </citation>
    <scope>NUCLEOTIDE SEQUENCE</scope>
    <source>
        <strain evidence="8">D6</strain>
    </source>
</reference>
<dbReference type="EMBL" id="CAICTM010001076">
    <property type="protein sequence ID" value="CAB9520150.1"/>
    <property type="molecule type" value="Genomic_DNA"/>
</dbReference>
<dbReference type="GO" id="GO:0020037">
    <property type="term" value="F:heme binding"/>
    <property type="evidence" value="ECO:0007669"/>
    <property type="project" value="InterPro"/>
</dbReference>
<dbReference type="InterPro" id="IPR044399">
    <property type="entry name" value="Mb-like_M"/>
</dbReference>
<keyword evidence="1 6" id="KW-0813">Transport</keyword>
<dbReference type="OrthoDB" id="417967at2759"/>
<keyword evidence="5" id="KW-0408">Iron</keyword>
<keyword evidence="2 6" id="KW-0349">Heme</keyword>
<evidence type="ECO:0000313" key="8">
    <source>
        <dbReference type="EMBL" id="CAB9520150.1"/>
    </source>
</evidence>
<protein>
    <submittedName>
        <fullName evidence="8">Symbiotic hemoglobin</fullName>
    </submittedName>
</protein>
<gene>
    <name evidence="8" type="ORF">SEMRO_1078_G238710.1</name>
</gene>
<evidence type="ECO:0000256" key="1">
    <source>
        <dbReference type="ARBA" id="ARBA00022448"/>
    </source>
</evidence>
<dbReference type="InterPro" id="IPR050532">
    <property type="entry name" value="Globin-like_OT"/>
</dbReference>
<evidence type="ECO:0000256" key="3">
    <source>
        <dbReference type="ARBA" id="ARBA00022621"/>
    </source>
</evidence>
<dbReference type="GO" id="GO:0046872">
    <property type="term" value="F:metal ion binding"/>
    <property type="evidence" value="ECO:0007669"/>
    <property type="project" value="UniProtKB-KW"/>
</dbReference>
<evidence type="ECO:0000256" key="6">
    <source>
        <dbReference type="RuleBase" id="RU000356"/>
    </source>
</evidence>
<keyword evidence="9" id="KW-1185">Reference proteome</keyword>